<dbReference type="EMBL" id="FP475956">
    <property type="protein sequence ID" value="CAZ89354.1"/>
    <property type="molecule type" value="Genomic_DNA"/>
</dbReference>
<keyword evidence="4" id="KW-1185">Reference proteome</keyword>
<sequence>MSKNLETRLQRLERIARPRSAGAVDVLIFGVGRNDAGDWVEDAQPGIVLRIPAASEARHDAQP</sequence>
<dbReference type="Proteomes" id="UP000002372">
    <property type="component" value="Chromosome"/>
</dbReference>
<dbReference type="RefSeq" id="WP_013106639.1">
    <property type="nucleotide sequence ID" value="NC_014145.1"/>
</dbReference>
<dbReference type="AlphaFoldDB" id="D6CLC6"/>
<dbReference type="HOGENOM" id="CLU_2884516_0_0_4"/>
<evidence type="ECO:0000313" key="1">
    <source>
        <dbReference type="EMBL" id="CAZ89354.1"/>
    </source>
</evidence>
<organism evidence="1 3">
    <name type="scientific">Thiomonas arsenitoxydans (strain DSM 22701 / CIP 110005 / 3As)</name>
    <dbReference type="NCBI Taxonomy" id="426114"/>
    <lineage>
        <taxon>Bacteria</taxon>
        <taxon>Pseudomonadati</taxon>
        <taxon>Pseudomonadota</taxon>
        <taxon>Betaproteobacteria</taxon>
        <taxon>Burkholderiales</taxon>
        <taxon>Thiomonas</taxon>
    </lineage>
</organism>
<proteinExistence type="predicted"/>
<dbReference type="KEGG" id="thi:THI_2741"/>
<reference evidence="1" key="3">
    <citation type="submission" date="2010-07" db="EMBL/GenBank/DDBJ databases">
        <authorList>
            <person name="Genoscope - CEA"/>
        </authorList>
    </citation>
    <scope>NUCLEOTIDE SEQUENCE</scope>
    <source>
        <strain evidence="1">3As</strain>
    </source>
</reference>
<gene>
    <name evidence="1" type="ordered locus">THI_2741</name>
    <name evidence="2" type="ORF">THICB1_50192</name>
</gene>
<evidence type="ECO:0000313" key="2">
    <source>
        <dbReference type="EMBL" id="CQR35550.1"/>
    </source>
</evidence>
<evidence type="ECO:0000313" key="3">
    <source>
        <dbReference type="Proteomes" id="UP000002372"/>
    </source>
</evidence>
<dbReference type="Proteomes" id="UP000078599">
    <property type="component" value="Unassembled WGS sequence"/>
</dbReference>
<reference key="1">
    <citation type="submission" date="2009-07" db="EMBL/GenBank/DDBJ databases">
        <authorList>
            <person name="Genoscope - CEA"/>
        </authorList>
    </citation>
    <scope>NUCLEOTIDE SEQUENCE</scope>
    <source>
        <strain>3As</strain>
    </source>
</reference>
<accession>D6CLC6</accession>
<dbReference type="EMBL" id="CTRI01000027">
    <property type="protein sequence ID" value="CQR35550.1"/>
    <property type="molecule type" value="Genomic_DNA"/>
</dbReference>
<name>D6CLC6_THIA3</name>
<evidence type="ECO:0000313" key="4">
    <source>
        <dbReference type="Proteomes" id="UP000078599"/>
    </source>
</evidence>
<protein>
    <submittedName>
        <fullName evidence="1">Uncharacterized protein</fullName>
    </submittedName>
</protein>
<reference evidence="2 4" key="4">
    <citation type="submission" date="2015-03" db="EMBL/GenBank/DDBJ databases">
        <authorList>
            <person name="Regsiter A."/>
            <person name="william w."/>
        </authorList>
    </citation>
    <scope>NUCLEOTIDE SEQUENCE [LARGE SCALE GENOMIC DNA]</scope>
    <source>
        <strain evidence="2 4">CB1</strain>
    </source>
</reference>
<reference evidence="3" key="2">
    <citation type="journal article" date="2010" name="PLoS Genet.">
        <title>Structure, function, and evolution of the Thiomonas spp. genome.</title>
        <authorList>
            <person name="Arsene-Ploetze F."/>
            <person name="Koechler S."/>
            <person name="Marchal M."/>
            <person name="Coppee J.Y."/>
            <person name="Chandler M."/>
            <person name="Bonnefoy V."/>
            <person name="Brochier-Armanet C."/>
            <person name="Barakat M."/>
            <person name="Barbe V."/>
            <person name="Battaglia-Brunet F."/>
            <person name="Bruneel O."/>
            <person name="Bryan C.G."/>
            <person name="Cleiss-Arnold J."/>
            <person name="Cruveiller S."/>
            <person name="Erhardt M."/>
            <person name="Heinrich-Salmeron A."/>
            <person name="Hommais F."/>
            <person name="Joulian C."/>
            <person name="Krin E."/>
            <person name="Lieutaud A."/>
            <person name="Lievremont D."/>
            <person name="Michel C."/>
            <person name="Muller D."/>
            <person name="Ortet P."/>
            <person name="Proux C."/>
            <person name="Siguier P."/>
            <person name="Roche D."/>
            <person name="Rouy Z."/>
            <person name="Salvignol G."/>
            <person name="Slyemi D."/>
            <person name="Talla E."/>
            <person name="Weiss S."/>
            <person name="Weissenbach J."/>
            <person name="Medigue C."/>
            <person name="Bertin P.N."/>
        </authorList>
    </citation>
    <scope>NUCLEOTIDE SEQUENCE [LARGE SCALE GENOMIC DNA]</scope>
    <source>
        <strain evidence="3">DSM 22701 / CIP 110005 / 3As</strain>
    </source>
</reference>